<dbReference type="Proteomes" id="UP000009081">
    <property type="component" value="Chromosome"/>
</dbReference>
<name>C5AZU0_METEA</name>
<sequence>MCPGPRCSGTSPSRTASGSTTSSSRSPSRSAPASARTRRFVSCGRTPPRPGGRHERGDVRTRAYRLAEALSGETDPVAVRASLAGLTPLEANRVVRAAAALRARTVTVH</sequence>
<organism evidence="2 3">
    <name type="scientific">Methylorubrum extorquens (strain ATCC 14718 / DSM 1338 / JCM 2805 / NCIMB 9133 / AM1)</name>
    <name type="common">Methylobacterium extorquens</name>
    <dbReference type="NCBI Taxonomy" id="272630"/>
    <lineage>
        <taxon>Bacteria</taxon>
        <taxon>Pseudomonadati</taxon>
        <taxon>Pseudomonadota</taxon>
        <taxon>Alphaproteobacteria</taxon>
        <taxon>Hyphomicrobiales</taxon>
        <taxon>Methylobacteriaceae</taxon>
        <taxon>Methylorubrum</taxon>
    </lineage>
</organism>
<keyword evidence="3" id="KW-1185">Reference proteome</keyword>
<dbReference type="HOGENOM" id="CLU_2180739_0_0_5"/>
<proteinExistence type="predicted"/>
<evidence type="ECO:0000313" key="2">
    <source>
        <dbReference type="EMBL" id="ACS41464.1"/>
    </source>
</evidence>
<protein>
    <submittedName>
        <fullName evidence="2">Uncharacterized protein</fullName>
    </submittedName>
</protein>
<dbReference type="KEGG" id="mea:Mex_1p3754"/>
<feature type="region of interest" description="Disordered" evidence="1">
    <location>
        <begin position="1"/>
        <end position="59"/>
    </location>
</feature>
<feature type="compositionally biased region" description="Low complexity" evidence="1">
    <location>
        <begin position="8"/>
        <end position="35"/>
    </location>
</feature>
<evidence type="ECO:0000313" key="3">
    <source>
        <dbReference type="Proteomes" id="UP000009081"/>
    </source>
</evidence>
<dbReference type="EMBL" id="CP001510">
    <property type="protein sequence ID" value="ACS41464.1"/>
    <property type="molecule type" value="Genomic_DNA"/>
</dbReference>
<evidence type="ECO:0000256" key="1">
    <source>
        <dbReference type="SAM" id="MobiDB-lite"/>
    </source>
</evidence>
<gene>
    <name evidence="2" type="ordered locus">MexAM1_META1p3754</name>
</gene>
<dbReference type="AlphaFoldDB" id="C5AZU0"/>
<accession>C5AZU0</accession>
<dbReference type="STRING" id="272630.MexAM1_META1p3754"/>
<reference evidence="2 3" key="1">
    <citation type="journal article" date="2009" name="PLoS ONE">
        <title>Methylobacterium genome sequences: a reference blueprint to investigate microbial metabolism of C1 compounds from natural and industrial sources.</title>
        <authorList>
            <person name="Vuilleumier S."/>
            <person name="Chistoserdova L."/>
            <person name="Lee M.-C."/>
            <person name="Bringel F."/>
            <person name="Lajus A."/>
            <person name="Zhou Y."/>
            <person name="Gourion B."/>
            <person name="Barbe V."/>
            <person name="Chang J."/>
            <person name="Cruveiller S."/>
            <person name="Dossat C."/>
            <person name="Gillett W."/>
            <person name="Gruffaz C."/>
            <person name="Haugen E."/>
            <person name="Hourcade E."/>
            <person name="Levy R."/>
            <person name="Mangenot S."/>
            <person name="Muller E."/>
            <person name="Nadalig T."/>
            <person name="Pagni M."/>
            <person name="Penny C."/>
            <person name="Peyraud R."/>
            <person name="Robinson D.G."/>
            <person name="Roche D."/>
            <person name="Rouy Z."/>
            <person name="Saenampechek C."/>
            <person name="Salvignol G."/>
            <person name="Vallenet D."/>
            <person name="Wu Z."/>
            <person name="Marx C.J."/>
            <person name="Vorholt J.A."/>
            <person name="Olson M.V."/>
            <person name="Kaul R."/>
            <person name="Weissenbach J."/>
            <person name="Medigue C."/>
            <person name="Lidstrom M.E."/>
        </authorList>
    </citation>
    <scope>NUCLEOTIDE SEQUENCE [LARGE SCALE GENOMIC DNA]</scope>
    <source>
        <strain evidence="3">ATCC 14718 / DSM 1338 / JCM 2805 / NCIMB 9133 / AM1</strain>
    </source>
</reference>